<dbReference type="Pfam" id="PF14359">
    <property type="entry name" value="DUF4406"/>
    <property type="match status" value="1"/>
</dbReference>
<evidence type="ECO:0000313" key="1">
    <source>
        <dbReference type="EMBL" id="DAG00094.1"/>
    </source>
</evidence>
<name>A0A8S5V045_9CAUD</name>
<protein>
    <submittedName>
        <fullName evidence="1">2'-deoxynucleoside 5'-phosphate N-hydrolase 1</fullName>
    </submittedName>
</protein>
<reference evidence="1" key="1">
    <citation type="journal article" date="2021" name="Proc. Natl. Acad. Sci. U.S.A.">
        <title>A Catalog of Tens of Thousands of Viruses from Human Metagenomes Reveals Hidden Associations with Chronic Diseases.</title>
        <authorList>
            <person name="Tisza M.J."/>
            <person name="Buck C.B."/>
        </authorList>
    </citation>
    <scope>NUCLEOTIDE SEQUENCE</scope>
    <source>
        <strain evidence="1">CtBeL15</strain>
    </source>
</reference>
<dbReference type="EMBL" id="BK016176">
    <property type="protein sequence ID" value="DAG00094.1"/>
    <property type="molecule type" value="Genomic_DNA"/>
</dbReference>
<dbReference type="Gene3D" id="3.40.50.450">
    <property type="match status" value="1"/>
</dbReference>
<organism evidence="1">
    <name type="scientific">Siphoviridae sp. ctBeL15</name>
    <dbReference type="NCBI Taxonomy" id="2825374"/>
    <lineage>
        <taxon>Viruses</taxon>
        <taxon>Duplodnaviria</taxon>
        <taxon>Heunggongvirae</taxon>
        <taxon>Uroviricota</taxon>
        <taxon>Caudoviricetes</taxon>
    </lineage>
</organism>
<sequence>MKIYIAGRITGNPHYKAQFKATAAMLQEMGHTVLNPAELPEGMKPADYMRICFAMLDSADVVLFQLGWQVSKGAKLEYDYARYIGKDVITVDPLSRVDTYDILRAVASVEKRMRERKELPNG</sequence>
<dbReference type="InterPro" id="IPR025518">
    <property type="entry name" value="DUF4406"/>
</dbReference>
<dbReference type="SUPFAM" id="SSF52309">
    <property type="entry name" value="N-(deoxy)ribosyltransferase-like"/>
    <property type="match status" value="1"/>
</dbReference>
<proteinExistence type="predicted"/>
<accession>A0A8S5V045</accession>